<keyword evidence="1" id="KW-1133">Transmembrane helix</keyword>
<dbReference type="PANTHER" id="PTHR14905">
    <property type="entry name" value="NG37"/>
    <property type="match status" value="1"/>
</dbReference>
<evidence type="ECO:0000256" key="2">
    <source>
        <dbReference type="SAM" id="SignalP"/>
    </source>
</evidence>
<accession>A0A9N9MB02</accession>
<dbReference type="AlphaFoldDB" id="A0A9N9MB02"/>
<proteinExistence type="predicted"/>
<feature type="transmembrane region" description="Helical" evidence="1">
    <location>
        <begin position="656"/>
        <end position="679"/>
    </location>
</feature>
<reference evidence="3" key="1">
    <citation type="submission" date="2022-01" db="EMBL/GenBank/DDBJ databases">
        <authorList>
            <person name="King R."/>
        </authorList>
    </citation>
    <scope>NUCLEOTIDE SEQUENCE</scope>
</reference>
<protein>
    <recommendedName>
        <fullName evidence="5">VWFA domain-containing protein</fullName>
    </recommendedName>
</protein>
<name>A0A9N9MB02_9CUCU</name>
<evidence type="ECO:0000313" key="3">
    <source>
        <dbReference type="EMBL" id="CAG9761096.1"/>
    </source>
</evidence>
<dbReference type="Proteomes" id="UP001152799">
    <property type="component" value="Chromosome 1"/>
</dbReference>
<evidence type="ECO:0000256" key="1">
    <source>
        <dbReference type="SAM" id="Phobius"/>
    </source>
</evidence>
<dbReference type="CDD" id="cd12087">
    <property type="entry name" value="TM_EGFR-like"/>
    <property type="match status" value="1"/>
</dbReference>
<keyword evidence="1" id="KW-0472">Membrane</keyword>
<evidence type="ECO:0008006" key="5">
    <source>
        <dbReference type="Google" id="ProtNLM"/>
    </source>
</evidence>
<dbReference type="OrthoDB" id="6610237at2759"/>
<feature type="signal peptide" evidence="2">
    <location>
        <begin position="1"/>
        <end position="19"/>
    </location>
</feature>
<keyword evidence="1" id="KW-0812">Transmembrane</keyword>
<organism evidence="3 4">
    <name type="scientific">Ceutorhynchus assimilis</name>
    <name type="common">cabbage seed weevil</name>
    <dbReference type="NCBI Taxonomy" id="467358"/>
    <lineage>
        <taxon>Eukaryota</taxon>
        <taxon>Metazoa</taxon>
        <taxon>Ecdysozoa</taxon>
        <taxon>Arthropoda</taxon>
        <taxon>Hexapoda</taxon>
        <taxon>Insecta</taxon>
        <taxon>Pterygota</taxon>
        <taxon>Neoptera</taxon>
        <taxon>Endopterygota</taxon>
        <taxon>Coleoptera</taxon>
        <taxon>Polyphaga</taxon>
        <taxon>Cucujiformia</taxon>
        <taxon>Curculionidae</taxon>
        <taxon>Ceutorhynchinae</taxon>
        <taxon>Ceutorhynchus</taxon>
    </lineage>
</organism>
<evidence type="ECO:0000313" key="4">
    <source>
        <dbReference type="Proteomes" id="UP001152799"/>
    </source>
</evidence>
<dbReference type="EMBL" id="OU892277">
    <property type="protein sequence ID" value="CAG9761096.1"/>
    <property type="molecule type" value="Genomic_DNA"/>
</dbReference>
<dbReference type="InterPro" id="IPR052577">
    <property type="entry name" value="VWA7"/>
</dbReference>
<sequence length="699" mass="78295">MNYNKIVLFTFFLCTAIKGELELLENDISLEDIAIDAKNIALLVDDAPRNFRKVSSFVESLASDHSLSDRDLLLVTFNSSGVSDVWARSYKNMDEFDKTLETLAAQSNLKANVQAKESLTFYSILSTAQLLPKNGVIVVFSDSQLDMDTSLENAALNTVLSKHIKVYTINSNDTNSKHPLENIRNFSGGRKIKINQQSDHEDYTRNFHVTPANLSIVLLKKNLIGTNELSFPIDHDVTGIHIIVKPSNGTDGVLVSPTGYKFSFSNNPKSRHIRYSSGSTFQSNKDCFEIHLNFSTTSRPAIGIWNLTLKNSKLYYNVSTFAFTNIAASALLHSDDDDSNIDEISKGVFKLRVTGNISHITDISVVDKNGQTMLNNASYQFNKNRLEYVTATDIQRDIADKEVHVEIDKHQRPQPFYALIRGKDVKGNIFQRMGYFFGKSDIIPQETIMVDVGLGSELILPTARRSEVYFEVTNRGASAQLVFFACSDSKYILQSLSEYQRYLEPQESTVATLYLNPKSGISYQDEITFSATSGGHVVQKRVIVDIGSTLFDQDKPELTYKYTSDCRRVIFSKCSRATWRIEITARDTGSGLLKLKTEPKGIFFPYGYTSGTRDSVTGFYSASCCNPDLIISAIDRMNNRISYNLNAYHARLSPGAISAIVFGVLLFLILIGVIIFFAVKKYRKKKESYDLPVYRGGGI</sequence>
<gene>
    <name evidence="3" type="ORF">CEUTPL_LOCUS1807</name>
</gene>
<keyword evidence="2" id="KW-0732">Signal</keyword>
<keyword evidence="4" id="KW-1185">Reference proteome</keyword>
<feature type="chain" id="PRO_5040272972" description="VWFA domain-containing protein" evidence="2">
    <location>
        <begin position="20"/>
        <end position="699"/>
    </location>
</feature>
<dbReference type="PANTHER" id="PTHR14905:SF7">
    <property type="entry name" value="VON WILLEBRAND FACTOR A DOMAIN-CONTAINING PROTEIN 7"/>
    <property type="match status" value="1"/>
</dbReference>